<accession>A0AA85BTJ0</accession>
<dbReference type="Proteomes" id="UP000050791">
    <property type="component" value="Unassembled WGS sequence"/>
</dbReference>
<sequence length="248" mass="27171">MYSPSFSKSCACLIFGSGSFDSRNLLTIIFDVIRFFFSVTSGWVSLLRSDLGSAICGSQFESTSELLTTCVLLTAFFFSFRFLRTVVHFSSLMTLGLFGTVTVLSRSSVLTKGALLTMSVLGGTTPPVNINEDFTFTSARVGCLRRRVTTLTNSSLSVPVLSAHMPSCFLQAKANRLIASCISNALLAQQNMQRHCELGFEHLLYAVGLKRVHILWNHLLHSSHCIPSSTGKKQFGCPHLCIIPTILV</sequence>
<name>A0AA85BTJ0_9TREM</name>
<dbReference type="WBParaSite" id="SMTH1_75940.1">
    <property type="protein sequence ID" value="SMTH1_75940.1"/>
    <property type="gene ID" value="SMTH1_75940"/>
</dbReference>
<proteinExistence type="predicted"/>
<dbReference type="AlphaFoldDB" id="A0AA85BTJ0"/>
<evidence type="ECO:0000313" key="2">
    <source>
        <dbReference type="WBParaSite" id="SMTH1_75940.1"/>
    </source>
</evidence>
<protein>
    <submittedName>
        <fullName evidence="2">Uncharacterized protein</fullName>
    </submittedName>
</protein>
<evidence type="ECO:0000313" key="1">
    <source>
        <dbReference type="Proteomes" id="UP000050791"/>
    </source>
</evidence>
<reference evidence="2" key="1">
    <citation type="submission" date="2023-11" db="UniProtKB">
        <authorList>
            <consortium name="WormBaseParasite"/>
        </authorList>
    </citation>
    <scope>IDENTIFICATION</scope>
</reference>
<organism evidence="1 2">
    <name type="scientific">Schistosoma mattheei</name>
    <dbReference type="NCBI Taxonomy" id="31246"/>
    <lineage>
        <taxon>Eukaryota</taxon>
        <taxon>Metazoa</taxon>
        <taxon>Spiralia</taxon>
        <taxon>Lophotrochozoa</taxon>
        <taxon>Platyhelminthes</taxon>
        <taxon>Trematoda</taxon>
        <taxon>Digenea</taxon>
        <taxon>Strigeidida</taxon>
        <taxon>Schistosomatoidea</taxon>
        <taxon>Schistosomatidae</taxon>
        <taxon>Schistosoma</taxon>
    </lineage>
</organism>